<evidence type="ECO:0000259" key="11">
    <source>
        <dbReference type="PROSITE" id="PS50983"/>
    </source>
</evidence>
<name>A0A1I2HN42_9BACL</name>
<evidence type="ECO:0000256" key="6">
    <source>
        <dbReference type="ARBA" id="ARBA00023125"/>
    </source>
</evidence>
<accession>A0A1I2HN42</accession>
<keyword evidence="8" id="KW-0175">Coiled coil</keyword>
<evidence type="ECO:0000313" key="12">
    <source>
        <dbReference type="EMBL" id="SFF31745.1"/>
    </source>
</evidence>
<comment type="subcellular location">
    <subcellularLocation>
        <location evidence="1">Cell envelope</location>
    </subcellularLocation>
</comment>
<sequence>MDVDQYVKLWNQASIKILDIRHLVMRTGEQVKGYRLPASGFIYTARGSARVALDGNSYEVNKLQVLHGGKGIGLDISGVEDCFEYYMIYYRASLPLPRSRELQVLLEQQLPFHIQYAFVPQYPITLYNYVTSLDQMWRQADALSKFQVKTLFYQFVHELLRQLDVQGIPTIKPNMVAQAIRYLNERYAEPIMVDGLAELLDCSAGHLSRMFKKETGSSLIEYLTRIRINKARELLLHTDASLQTIAESVGIPDAMYFNRIFKKYVGISPGRFKTNYVYLPSDQYNATGKSESSIVRRTFRRYIHNGDNHYQYKQKGDSRIPMKPKQSITLLLMLSLTLLLSACSGTSNTTAASGNGQSSNAAQQTNSEQATQSPSTQEKVIKHAWGETVIKGEPKNIISLFPAATDYLLALGIVPQAASSNEEGSDQFPTYLADRLQGQKNLGWQVEPNFESILALEPDLIIGQDFMGEAFANLNKIAPTLFAEKVKDEQGIIRMKTSLLKLGDMLGRTEQANQVIAEYEKLAAESKEKIKQAIGDETVMFLRLSDKEVRYYSKRNYEVLYDDLGLQAPASIPGPAESMQVISLEKLPSINPDHIFLLSSDPAETTEMQKTVVWKSLKAVQNNHVYLVDYGLWFQGPGGPIGQTKIIAETVEFLTQ</sequence>
<dbReference type="PANTHER" id="PTHR30532">
    <property type="entry name" value="IRON III DICITRATE-BINDING PERIPLASMIC PROTEIN"/>
    <property type="match status" value="1"/>
</dbReference>
<dbReference type="SMART" id="SM00342">
    <property type="entry name" value="HTH_ARAC"/>
    <property type="match status" value="1"/>
</dbReference>
<evidence type="ECO:0000256" key="1">
    <source>
        <dbReference type="ARBA" id="ARBA00004196"/>
    </source>
</evidence>
<comment type="similarity">
    <text evidence="2">Belongs to the bacterial solute-binding protein 8 family.</text>
</comment>
<keyword evidence="5" id="KW-0805">Transcription regulation</keyword>
<dbReference type="SUPFAM" id="SSF53807">
    <property type="entry name" value="Helical backbone' metal receptor"/>
    <property type="match status" value="1"/>
</dbReference>
<dbReference type="Gene3D" id="1.10.10.60">
    <property type="entry name" value="Homeodomain-like"/>
    <property type="match status" value="2"/>
</dbReference>
<dbReference type="GO" id="GO:0043565">
    <property type="term" value="F:sequence-specific DNA binding"/>
    <property type="evidence" value="ECO:0007669"/>
    <property type="project" value="InterPro"/>
</dbReference>
<dbReference type="InterPro" id="IPR018062">
    <property type="entry name" value="HTH_AraC-typ_CS"/>
</dbReference>
<dbReference type="Pfam" id="PF01497">
    <property type="entry name" value="Peripla_BP_2"/>
    <property type="match status" value="1"/>
</dbReference>
<feature type="domain" description="Fe/B12 periplasmic-binding" evidence="11">
    <location>
        <begin position="396"/>
        <end position="656"/>
    </location>
</feature>
<dbReference type="AlphaFoldDB" id="A0A1I2HN42"/>
<evidence type="ECO:0000256" key="2">
    <source>
        <dbReference type="ARBA" id="ARBA00008814"/>
    </source>
</evidence>
<evidence type="ECO:0000259" key="10">
    <source>
        <dbReference type="PROSITE" id="PS01124"/>
    </source>
</evidence>
<dbReference type="GO" id="GO:1901678">
    <property type="term" value="P:iron coordination entity transport"/>
    <property type="evidence" value="ECO:0007669"/>
    <property type="project" value="UniProtKB-ARBA"/>
</dbReference>
<dbReference type="SUPFAM" id="SSF46689">
    <property type="entry name" value="Homeodomain-like"/>
    <property type="match status" value="2"/>
</dbReference>
<dbReference type="PANTHER" id="PTHR30532:SF10">
    <property type="entry name" value="IRON-UPTAKE SYSTEM-BINDING PROTEIN"/>
    <property type="match status" value="1"/>
</dbReference>
<keyword evidence="6" id="KW-0238">DNA-binding</keyword>
<dbReference type="InterPro" id="IPR002491">
    <property type="entry name" value="ABC_transptr_periplasmic_BD"/>
</dbReference>
<dbReference type="OrthoDB" id="152124at2"/>
<evidence type="ECO:0000256" key="9">
    <source>
        <dbReference type="SAM" id="MobiDB-lite"/>
    </source>
</evidence>
<dbReference type="PROSITE" id="PS50983">
    <property type="entry name" value="FE_B12_PBP"/>
    <property type="match status" value="1"/>
</dbReference>
<evidence type="ECO:0000256" key="5">
    <source>
        <dbReference type="ARBA" id="ARBA00023015"/>
    </source>
</evidence>
<dbReference type="InterPro" id="IPR051313">
    <property type="entry name" value="Bact_iron-sidero_bind"/>
</dbReference>
<evidence type="ECO:0000256" key="3">
    <source>
        <dbReference type="ARBA" id="ARBA00022448"/>
    </source>
</evidence>
<feature type="compositionally biased region" description="Low complexity" evidence="9">
    <location>
        <begin position="351"/>
        <end position="364"/>
    </location>
</feature>
<dbReference type="Pfam" id="PF12833">
    <property type="entry name" value="HTH_18"/>
    <property type="match status" value="1"/>
</dbReference>
<dbReference type="SUPFAM" id="SSF51215">
    <property type="entry name" value="Regulatory protein AraC"/>
    <property type="match status" value="1"/>
</dbReference>
<evidence type="ECO:0000256" key="7">
    <source>
        <dbReference type="ARBA" id="ARBA00023163"/>
    </source>
</evidence>
<dbReference type="PROSITE" id="PS01124">
    <property type="entry name" value="HTH_ARAC_FAMILY_2"/>
    <property type="match status" value="1"/>
</dbReference>
<proteinExistence type="inferred from homology"/>
<dbReference type="RefSeq" id="WP_046233901.1">
    <property type="nucleotide sequence ID" value="NZ_FONN01000025.1"/>
</dbReference>
<dbReference type="InterPro" id="IPR037923">
    <property type="entry name" value="HTH-like"/>
</dbReference>
<keyword evidence="7" id="KW-0804">Transcription</keyword>
<keyword evidence="3" id="KW-0813">Transport</keyword>
<dbReference type="PROSITE" id="PS00041">
    <property type="entry name" value="HTH_ARAC_FAMILY_1"/>
    <property type="match status" value="1"/>
</dbReference>
<feature type="compositionally biased region" description="Polar residues" evidence="9">
    <location>
        <begin position="365"/>
        <end position="378"/>
    </location>
</feature>
<dbReference type="GO" id="GO:0030288">
    <property type="term" value="C:outer membrane-bounded periplasmic space"/>
    <property type="evidence" value="ECO:0007669"/>
    <property type="project" value="TreeGrafter"/>
</dbReference>
<evidence type="ECO:0000313" key="13">
    <source>
        <dbReference type="Proteomes" id="UP000183410"/>
    </source>
</evidence>
<protein>
    <submittedName>
        <fullName evidence="12">Iron complex transport system substrate-binding protein</fullName>
    </submittedName>
</protein>
<gene>
    <name evidence="12" type="ORF">SAMN04487969_12546</name>
</gene>
<feature type="domain" description="HTH araC/xylS-type" evidence="10">
    <location>
        <begin position="177"/>
        <end position="275"/>
    </location>
</feature>
<evidence type="ECO:0000256" key="8">
    <source>
        <dbReference type="SAM" id="Coils"/>
    </source>
</evidence>
<dbReference type="InterPro" id="IPR018060">
    <property type="entry name" value="HTH_AraC"/>
</dbReference>
<keyword evidence="4" id="KW-0732">Signal</keyword>
<feature type="region of interest" description="Disordered" evidence="9">
    <location>
        <begin position="349"/>
        <end position="378"/>
    </location>
</feature>
<dbReference type="InterPro" id="IPR009057">
    <property type="entry name" value="Homeodomain-like_sf"/>
</dbReference>
<feature type="coiled-coil region" evidence="8">
    <location>
        <begin position="509"/>
        <end position="536"/>
    </location>
</feature>
<dbReference type="CDD" id="cd01146">
    <property type="entry name" value="FhuD"/>
    <property type="match status" value="1"/>
</dbReference>
<evidence type="ECO:0000256" key="4">
    <source>
        <dbReference type="ARBA" id="ARBA00022729"/>
    </source>
</evidence>
<dbReference type="EMBL" id="FONN01000025">
    <property type="protein sequence ID" value="SFF31745.1"/>
    <property type="molecule type" value="Genomic_DNA"/>
</dbReference>
<organism evidence="12 13">
    <name type="scientific">Paenibacillus algorifonticola</name>
    <dbReference type="NCBI Taxonomy" id="684063"/>
    <lineage>
        <taxon>Bacteria</taxon>
        <taxon>Bacillati</taxon>
        <taxon>Bacillota</taxon>
        <taxon>Bacilli</taxon>
        <taxon>Bacillales</taxon>
        <taxon>Paenibacillaceae</taxon>
        <taxon>Paenibacillus</taxon>
    </lineage>
</organism>
<dbReference type="GO" id="GO:0003700">
    <property type="term" value="F:DNA-binding transcription factor activity"/>
    <property type="evidence" value="ECO:0007669"/>
    <property type="project" value="InterPro"/>
</dbReference>
<reference evidence="13" key="1">
    <citation type="submission" date="2016-10" db="EMBL/GenBank/DDBJ databases">
        <authorList>
            <person name="Varghese N."/>
            <person name="Submissions S."/>
        </authorList>
    </citation>
    <scope>NUCLEOTIDE SEQUENCE [LARGE SCALE GENOMIC DNA]</scope>
    <source>
        <strain evidence="13">CGMCC 1.10223</strain>
    </source>
</reference>
<dbReference type="Proteomes" id="UP000183410">
    <property type="component" value="Unassembled WGS sequence"/>
</dbReference>
<keyword evidence="13" id="KW-1185">Reference proteome</keyword>
<dbReference type="Gene3D" id="3.40.50.1980">
    <property type="entry name" value="Nitrogenase molybdenum iron protein domain"/>
    <property type="match status" value="2"/>
</dbReference>